<feature type="region of interest" description="Disordered" evidence="1">
    <location>
        <begin position="1"/>
        <end position="27"/>
    </location>
</feature>
<feature type="compositionally biased region" description="Pro residues" evidence="1">
    <location>
        <begin position="150"/>
        <end position="164"/>
    </location>
</feature>
<dbReference type="Pfam" id="PF04855">
    <property type="entry name" value="SNF5"/>
    <property type="match status" value="1"/>
</dbReference>
<protein>
    <submittedName>
        <fullName evidence="2">SWI/SNF chromatin-remodeling complex subunit</fullName>
    </submittedName>
</protein>
<sequence>MYGAPGSDTGGAPWNATASTDALNTSSPSTANLGTGVYAAMGAPGAAAMPGGPFHAQRPPTVNPMDTTMLGDMHAGRFVGSQPRPPGVPADGAHGSPAPMMMPGMNAYASTFSARPDAAAASAARPPPAPGGAAVRPPGTGPRRGRPPRNPRPPPPAQPSPAPGTSPAGDASASASPSYMARPNPSMSSFTPALSAQQQQALMARAMQLSKAQNQPSYTPLHALFQMGFVFVRNTQLPNVPPGAALGGTILRADEAAALGLLPNQAMTAAAATARAQTAGAAGGAPGAPWQPAPMMPYVRPGVDGVRPEQPGVLRMTPGAGGDKGGAGAGGAAPAAPVSTVLLPGAPTNVPLVHGGAPPATSAVGVPVTTQNTRLTVLPSPTTEPYPWKKLDAREVDELLGIMRRDAKFQPVLQAQQKRMDAELYAHIAPVLHPPPPDVAPRPVAWWEKSMQEPAAPRPASTHEPFKLVLPAQRQRALEQGVRGVRAPVPLSGAEVEHVANTPETLVPIRLELEHEPFKLRDTFMWNAAEDDASLEAFAVGICEDLGLPSAVFVSLIRTAVQTQVNEFATAMALRPQAADGDAPAAGGSAGRGTLTPAAERSWAQLRRSVLRRGDVPSSEEAGGPRTPRPSSRRTLSPRRPPRPSPRRRDPRRHGPHPRRHGPHPRRHRARPRRRTPPRPSRPPPPPSHRPPPPSRPPPPPLRPTPLPTRSLPRRLRACRARCTIWTTSCVC</sequence>
<feature type="region of interest" description="Disordered" evidence="1">
    <location>
        <begin position="75"/>
        <end position="98"/>
    </location>
</feature>
<proteinExistence type="predicted"/>
<feature type="compositionally biased region" description="Low complexity" evidence="1">
    <location>
        <begin position="165"/>
        <end position="178"/>
    </location>
</feature>
<feature type="compositionally biased region" description="Polar residues" evidence="1">
    <location>
        <begin position="16"/>
        <end position="27"/>
    </location>
</feature>
<accession>A0ABY8ETK6</accession>
<organism evidence="2 3">
    <name type="scientific">Malassezia furfur</name>
    <name type="common">Pityriasis versicolor infection agent</name>
    <name type="synonym">Pityrosporum furfur</name>
    <dbReference type="NCBI Taxonomy" id="55194"/>
    <lineage>
        <taxon>Eukaryota</taxon>
        <taxon>Fungi</taxon>
        <taxon>Dikarya</taxon>
        <taxon>Basidiomycota</taxon>
        <taxon>Ustilaginomycotina</taxon>
        <taxon>Malasseziomycetes</taxon>
        <taxon>Malasseziales</taxon>
        <taxon>Malasseziaceae</taxon>
        <taxon>Malassezia</taxon>
    </lineage>
</organism>
<dbReference type="Proteomes" id="UP000818624">
    <property type="component" value="Chromosome 3"/>
</dbReference>
<gene>
    <name evidence="2" type="primary">SNF5_1</name>
    <name evidence="2" type="ORF">GLX27_002932</name>
</gene>
<feature type="compositionally biased region" description="Pro residues" evidence="1">
    <location>
        <begin position="678"/>
        <end position="707"/>
    </location>
</feature>
<feature type="compositionally biased region" description="Low complexity" evidence="1">
    <location>
        <begin position="625"/>
        <end position="635"/>
    </location>
</feature>
<evidence type="ECO:0000256" key="1">
    <source>
        <dbReference type="SAM" id="MobiDB-lite"/>
    </source>
</evidence>
<feature type="compositionally biased region" description="Basic residues" evidence="1">
    <location>
        <begin position="636"/>
        <end position="677"/>
    </location>
</feature>
<feature type="region of interest" description="Disordered" evidence="1">
    <location>
        <begin position="118"/>
        <end position="194"/>
    </location>
</feature>
<evidence type="ECO:0000313" key="2">
    <source>
        <dbReference type="EMBL" id="WFD48264.1"/>
    </source>
</evidence>
<dbReference type="EMBL" id="CP046236">
    <property type="protein sequence ID" value="WFD48264.1"/>
    <property type="molecule type" value="Genomic_DNA"/>
</dbReference>
<reference evidence="2 3" key="1">
    <citation type="journal article" date="2020" name="Elife">
        <title>Loss of centromere function drives karyotype evolution in closely related Malassezia species.</title>
        <authorList>
            <person name="Sankaranarayanan S.R."/>
            <person name="Ianiri G."/>
            <person name="Coelho M.A."/>
            <person name="Reza M.H."/>
            <person name="Thimmappa B.C."/>
            <person name="Ganguly P."/>
            <person name="Vadnala R.N."/>
            <person name="Sun S."/>
            <person name="Siddharthan R."/>
            <person name="Tellgren-Roth C."/>
            <person name="Dawson T.L."/>
            <person name="Heitman J."/>
            <person name="Sanyal K."/>
        </authorList>
    </citation>
    <scope>NUCLEOTIDE SEQUENCE [LARGE SCALE GENOMIC DNA]</scope>
    <source>
        <strain evidence="2">CBS14141</strain>
    </source>
</reference>
<evidence type="ECO:0000313" key="3">
    <source>
        <dbReference type="Proteomes" id="UP000818624"/>
    </source>
</evidence>
<feature type="region of interest" description="Disordered" evidence="1">
    <location>
        <begin position="579"/>
        <end position="713"/>
    </location>
</feature>
<keyword evidence="3" id="KW-1185">Reference proteome</keyword>
<name>A0ABY8ETK6_MALFU</name>
<dbReference type="InterPro" id="IPR006939">
    <property type="entry name" value="SNF5"/>
</dbReference>